<keyword evidence="1" id="KW-1133">Transmembrane helix</keyword>
<gene>
    <name evidence="3" type="ORF">SAMN02745775_104197</name>
</gene>
<keyword evidence="1" id="KW-0472">Membrane</keyword>
<sequence length="469" mass="49605">MGTERLLRHLGLAVLLAALPAPAWAAGVPGAELSLAWTIPFVGILLSIALMPLFAAGLWHHHYGKIAAGWAALFLLPFAAFFGPGAAWYEFSHVAVLEYIPFIALLTALYTAGGGVMLKGSLVGTPGTNVALLAIGTVLASLMGTTGAAMVMIRPVLRANAFRRNKTHTFVFFIFLVANIGGSLTPVGDPPLYLGFLRGVSFFWPTTHMFGEFLLCAVVLLALYWVFDTIAWNREKPVPPVTTTKEPLSIEGWLNVGLLGAIVAVVIAMGYVKLGVVPVLGHPMEVEKLVGIALFAAITLVSVFGTTPALREANGFAWGAILEVAKLFAAIFLTMAPVLAILRAGSAGAAAGLVALTSDANGAPIPWVYFWMSGALSSFLDNAPTYIVFFELAGGDPAYLMTQGALVLAAISCGAVFMGANSYIGNAPNFMVKAIVEENGERMPSFFGYCAWAACILLPLFVLVTLIFF</sequence>
<keyword evidence="4" id="KW-1185">Reference proteome</keyword>
<keyword evidence="1" id="KW-0812">Transmembrane</keyword>
<dbReference type="InterPro" id="IPR031566">
    <property type="entry name" value="CitMHS_2"/>
</dbReference>
<feature type="transmembrane region" description="Helical" evidence="1">
    <location>
        <begin position="66"/>
        <end position="87"/>
    </location>
</feature>
<feature type="transmembrane region" description="Helical" evidence="1">
    <location>
        <begin position="446"/>
        <end position="468"/>
    </location>
</feature>
<dbReference type="OrthoDB" id="9765532at2"/>
<proteinExistence type="predicted"/>
<feature type="transmembrane region" description="Helical" evidence="1">
    <location>
        <begin position="99"/>
        <end position="118"/>
    </location>
</feature>
<reference evidence="3 4" key="1">
    <citation type="submission" date="2016-10" db="EMBL/GenBank/DDBJ databases">
        <authorList>
            <person name="de Groot N.N."/>
        </authorList>
    </citation>
    <scope>NUCLEOTIDE SEQUENCE [LARGE SCALE GENOMIC DNA]</scope>
    <source>
        <strain evidence="3 4">DSM 19981</strain>
    </source>
</reference>
<feature type="transmembrane region" description="Helical" evidence="1">
    <location>
        <begin position="316"/>
        <end position="342"/>
    </location>
</feature>
<feature type="transmembrane region" description="Helical" evidence="1">
    <location>
        <begin position="169"/>
        <end position="188"/>
    </location>
</feature>
<evidence type="ECO:0000313" key="3">
    <source>
        <dbReference type="EMBL" id="SFK60242.1"/>
    </source>
</evidence>
<feature type="chain" id="PRO_5011635867" evidence="2">
    <location>
        <begin position="26"/>
        <end position="469"/>
    </location>
</feature>
<dbReference type="Pfam" id="PF16980">
    <property type="entry name" value="CitMHS_2"/>
    <property type="match status" value="1"/>
</dbReference>
<dbReference type="AlphaFoldDB" id="A0A1I4AUM9"/>
<name>A0A1I4AUM9_9PROT</name>
<evidence type="ECO:0000313" key="4">
    <source>
        <dbReference type="Proteomes" id="UP000199473"/>
    </source>
</evidence>
<keyword evidence="2" id="KW-0732">Signal</keyword>
<organism evidence="3 4">
    <name type="scientific">Falsiroseomonas stagni DSM 19981</name>
    <dbReference type="NCBI Taxonomy" id="1123062"/>
    <lineage>
        <taxon>Bacteria</taxon>
        <taxon>Pseudomonadati</taxon>
        <taxon>Pseudomonadota</taxon>
        <taxon>Alphaproteobacteria</taxon>
        <taxon>Acetobacterales</taxon>
        <taxon>Roseomonadaceae</taxon>
        <taxon>Falsiroseomonas</taxon>
    </lineage>
</organism>
<feature type="transmembrane region" description="Helical" evidence="1">
    <location>
        <begin position="289"/>
        <end position="310"/>
    </location>
</feature>
<dbReference type="Proteomes" id="UP000199473">
    <property type="component" value="Unassembled WGS sequence"/>
</dbReference>
<dbReference type="EMBL" id="FOSQ01000004">
    <property type="protein sequence ID" value="SFK60242.1"/>
    <property type="molecule type" value="Genomic_DNA"/>
</dbReference>
<feature type="transmembrane region" description="Helical" evidence="1">
    <location>
        <begin position="209"/>
        <end position="232"/>
    </location>
</feature>
<feature type="signal peptide" evidence="2">
    <location>
        <begin position="1"/>
        <end position="25"/>
    </location>
</feature>
<feature type="transmembrane region" description="Helical" evidence="1">
    <location>
        <begin position="252"/>
        <end position="277"/>
    </location>
</feature>
<dbReference type="RefSeq" id="WP_092960215.1">
    <property type="nucleotide sequence ID" value="NZ_FOSQ01000004.1"/>
</dbReference>
<feature type="transmembrane region" description="Helical" evidence="1">
    <location>
        <begin position="130"/>
        <end position="157"/>
    </location>
</feature>
<feature type="transmembrane region" description="Helical" evidence="1">
    <location>
        <begin position="35"/>
        <end position="59"/>
    </location>
</feature>
<evidence type="ECO:0000256" key="2">
    <source>
        <dbReference type="SAM" id="SignalP"/>
    </source>
</evidence>
<feature type="transmembrane region" description="Helical" evidence="1">
    <location>
        <begin position="405"/>
        <end position="425"/>
    </location>
</feature>
<protein>
    <submittedName>
        <fullName evidence="3">Transporter, UIT6 family (TC 9.B.53)</fullName>
    </submittedName>
</protein>
<dbReference type="STRING" id="1123062.SAMN02745775_104197"/>
<accession>A0A1I4AUM9</accession>
<evidence type="ECO:0000256" key="1">
    <source>
        <dbReference type="SAM" id="Phobius"/>
    </source>
</evidence>